<reference evidence="4 5" key="1">
    <citation type="submission" date="2011-11" db="EMBL/GenBank/DDBJ databases">
        <title>Improved High-Quality Draft sequence of Beggiatoa alba B18lD.</title>
        <authorList>
            <consortium name="US DOE Joint Genome Institute"/>
            <person name="Lucas S."/>
            <person name="Han J."/>
            <person name="Lapidus A."/>
            <person name="Cheng J.-F."/>
            <person name="Goodwin L."/>
            <person name="Pitluck S."/>
            <person name="Peters L."/>
            <person name="Mikhailova N."/>
            <person name="Held B."/>
            <person name="Detter J.C."/>
            <person name="Han C."/>
            <person name="Tapia R."/>
            <person name="Land M."/>
            <person name="Hauser L."/>
            <person name="Kyrpides N."/>
            <person name="Ivanova N."/>
            <person name="Pagani I."/>
            <person name="Samuel K."/>
            <person name="Teske A."/>
            <person name="Mueller J."/>
            <person name="Woyke T."/>
        </authorList>
    </citation>
    <scope>NUCLEOTIDE SEQUENCE [LARGE SCALE GENOMIC DNA]</scope>
    <source>
        <strain evidence="4 5">B18LD</strain>
    </source>
</reference>
<evidence type="ECO:0000259" key="3">
    <source>
        <dbReference type="Pfam" id="PF09851"/>
    </source>
</evidence>
<keyword evidence="2" id="KW-0732">Signal</keyword>
<organism evidence="4 5">
    <name type="scientific">Beggiatoa alba B18LD</name>
    <dbReference type="NCBI Taxonomy" id="395493"/>
    <lineage>
        <taxon>Bacteria</taxon>
        <taxon>Pseudomonadati</taxon>
        <taxon>Pseudomonadota</taxon>
        <taxon>Gammaproteobacteria</taxon>
        <taxon>Thiotrichales</taxon>
        <taxon>Thiotrichaceae</taxon>
        <taxon>Beggiatoa</taxon>
    </lineage>
</organism>
<evidence type="ECO:0000256" key="2">
    <source>
        <dbReference type="SAM" id="SignalP"/>
    </source>
</evidence>
<feature type="domain" description="SHOCT" evidence="3">
    <location>
        <begin position="307"/>
        <end position="333"/>
    </location>
</feature>
<dbReference type="RefSeq" id="WP_002692238.1">
    <property type="nucleotide sequence ID" value="NZ_JH600070.1"/>
</dbReference>
<dbReference type="InterPro" id="IPR018649">
    <property type="entry name" value="SHOCT"/>
</dbReference>
<evidence type="ECO:0000313" key="4">
    <source>
        <dbReference type="EMBL" id="EIJ44297.1"/>
    </source>
</evidence>
<proteinExistence type="predicted"/>
<protein>
    <recommendedName>
        <fullName evidence="3">SHOCT domain-containing protein</fullName>
    </recommendedName>
</protein>
<dbReference type="Pfam" id="PF09851">
    <property type="entry name" value="SHOCT"/>
    <property type="match status" value="1"/>
</dbReference>
<evidence type="ECO:0000256" key="1">
    <source>
        <dbReference type="SAM" id="Coils"/>
    </source>
</evidence>
<dbReference type="HOGENOM" id="CLU_075062_0_0_6"/>
<evidence type="ECO:0000313" key="5">
    <source>
        <dbReference type="Proteomes" id="UP000005744"/>
    </source>
</evidence>
<name>I3CL04_9GAMM</name>
<dbReference type="STRING" id="395493.BegalDRAFT_3487"/>
<dbReference type="Proteomes" id="UP000005744">
    <property type="component" value="Unassembled WGS sequence"/>
</dbReference>
<gene>
    <name evidence="4" type="ORF">BegalDRAFT_3487</name>
</gene>
<feature type="chain" id="PRO_5003669607" description="SHOCT domain-containing protein" evidence="2">
    <location>
        <begin position="26"/>
        <end position="336"/>
    </location>
</feature>
<keyword evidence="1" id="KW-0175">Coiled coil</keyword>
<dbReference type="EMBL" id="JH600070">
    <property type="protein sequence ID" value="EIJ44297.1"/>
    <property type="molecule type" value="Genomic_DNA"/>
</dbReference>
<dbReference type="eggNOG" id="ENOG5032TA7">
    <property type="taxonomic scope" value="Bacteria"/>
</dbReference>
<feature type="coiled-coil region" evidence="1">
    <location>
        <begin position="220"/>
        <end position="331"/>
    </location>
</feature>
<feature type="signal peptide" evidence="2">
    <location>
        <begin position="1"/>
        <end position="25"/>
    </location>
</feature>
<sequence>MRAVNSFITLITILTLSFSSFTASAFSLFNEADNSYLWRFKDEQYVRLAPNEGASANQHPAEFTTDRIRAILAPLQVERDKTTIPIFEDRELDILSPAIATGLSRATPAEDVTFAIIGMHRGLISNENRVTTGRIFYQAGALQLVFGDLHAEIDYSQDRRLHPFIAGSRYKNTATTWKIVPQTGLTVQQAQISIAVDAFVQAAQQRALSREMPEKLAGETQKVSAETARLTEEVSQLKAEVQTLRQSPNTTAQSPAMLKATTTPPAETQELKQAVSKLQQEVKTLKQTPPVVSSTSPTATATSVEERLLTLKSLREKNLITEAEYQQKRKQILDSL</sequence>
<accession>I3CL04</accession>
<dbReference type="AlphaFoldDB" id="I3CL04"/>
<keyword evidence="5" id="KW-1185">Reference proteome</keyword>